<evidence type="ECO:0000256" key="1">
    <source>
        <dbReference type="ARBA" id="ARBA00023235"/>
    </source>
</evidence>
<name>A0A0J0YV13_9NEIS</name>
<dbReference type="Pfam" id="PF02350">
    <property type="entry name" value="Epimerase_2"/>
    <property type="match status" value="1"/>
</dbReference>
<dbReference type="SUPFAM" id="SSF53756">
    <property type="entry name" value="UDP-Glycosyltransferase/glycogen phosphorylase"/>
    <property type="match status" value="1"/>
</dbReference>
<dbReference type="PATRIC" id="fig|1470200.3.peg.223"/>
<dbReference type="FunFam" id="3.40.50.2000:FF:000043">
    <property type="entry name" value="UDP-N-acetylglucosamine 2-epimerase"/>
    <property type="match status" value="1"/>
</dbReference>
<evidence type="ECO:0000313" key="7">
    <source>
        <dbReference type="EMBL" id="KLT73935.1"/>
    </source>
</evidence>
<dbReference type="Gene3D" id="3.40.50.2000">
    <property type="entry name" value="Glycogen Phosphorylase B"/>
    <property type="match status" value="2"/>
</dbReference>
<comment type="caution">
    <text evidence="7">The sequence shown here is derived from an EMBL/GenBank/DDBJ whole genome shotgun (WGS) entry which is preliminary data.</text>
</comment>
<evidence type="ECO:0000259" key="6">
    <source>
        <dbReference type="Pfam" id="PF02350"/>
    </source>
</evidence>
<evidence type="ECO:0000256" key="2">
    <source>
        <dbReference type="ARBA" id="ARBA00036080"/>
    </source>
</evidence>
<dbReference type="InterPro" id="IPR029767">
    <property type="entry name" value="WecB-like"/>
</dbReference>
<evidence type="ECO:0000313" key="8">
    <source>
        <dbReference type="Proteomes" id="UP000036027"/>
    </source>
</evidence>
<dbReference type="Proteomes" id="UP000036027">
    <property type="component" value="Unassembled WGS sequence"/>
</dbReference>
<dbReference type="InterPro" id="IPR003331">
    <property type="entry name" value="UDP_GlcNAc_Epimerase_2_dom"/>
</dbReference>
<dbReference type="PANTHER" id="PTHR43174">
    <property type="entry name" value="UDP-N-ACETYLGLUCOSAMINE 2-EPIMERASE"/>
    <property type="match status" value="1"/>
</dbReference>
<keyword evidence="1 5" id="KW-0413">Isomerase</keyword>
<dbReference type="RefSeq" id="WP_047760029.1">
    <property type="nucleotide sequence ID" value="NZ_CP091510.1"/>
</dbReference>
<sequence length="374" mass="42012">MTEKKLLIVFGTRPEAIKMAPLIEGLKQQNFDFKVCVTAQHRQMLDQVLDLFDITPDYDLDIMNGQQTLSSITSNILNKIQYVIDDYCPDIIFVHGDTSTTLATSLAAYYNKIDIAHVEAGLRTHNIYSPWPEEGNRKITGAIAKYHFAPTENVKINLLNEGISEDTIYTTGNTVIDALFLACNKIESNPQLIQHYQENFSFLNNGKIVLITGHRRENFGQGFENICRAISTLSLMHPEVQFVYPVHLNPNVQQPVNRLLANRANIHLIEPLDYFSFVYLMKISSIILTDSGGIQEEAPSLGKPVLVMRDTTERPEAVIAGTVKLVGTAQESIVKNVHILLTEPQEYKKMADSHNPYGDGTAVEKILNILKKIN</sequence>
<keyword evidence="8" id="KW-1185">Reference proteome</keyword>
<dbReference type="AlphaFoldDB" id="A0A0J0YV13"/>
<evidence type="ECO:0000256" key="4">
    <source>
        <dbReference type="ARBA" id="ARBA00038858"/>
    </source>
</evidence>
<dbReference type="CDD" id="cd03786">
    <property type="entry name" value="GTB_UDP-GlcNAc_2-Epimerase"/>
    <property type="match status" value="1"/>
</dbReference>
<dbReference type="GO" id="GO:0008761">
    <property type="term" value="F:UDP-N-acetylglucosamine 2-epimerase activity"/>
    <property type="evidence" value="ECO:0007669"/>
    <property type="project" value="UniProtKB-EC"/>
</dbReference>
<evidence type="ECO:0000256" key="5">
    <source>
        <dbReference type="RuleBase" id="RU003513"/>
    </source>
</evidence>
<accession>A0A0J0YV13</accession>
<dbReference type="PANTHER" id="PTHR43174:SF2">
    <property type="entry name" value="UDP-N-ACETYLGLUCOSAMINE 2-EPIMERASE"/>
    <property type="match status" value="1"/>
</dbReference>
<dbReference type="NCBIfam" id="TIGR00236">
    <property type="entry name" value="wecB"/>
    <property type="match status" value="1"/>
</dbReference>
<proteinExistence type="inferred from homology"/>
<dbReference type="EC" id="5.1.3.14" evidence="4"/>
<dbReference type="EMBL" id="JTDO01000001">
    <property type="protein sequence ID" value="KLT73935.1"/>
    <property type="molecule type" value="Genomic_DNA"/>
</dbReference>
<dbReference type="OrthoDB" id="9803238at2"/>
<dbReference type="STRING" id="1470200.PL75_00955"/>
<evidence type="ECO:0000256" key="3">
    <source>
        <dbReference type="ARBA" id="ARBA00038209"/>
    </source>
</evidence>
<reference evidence="7 8" key="1">
    <citation type="submission" date="2014-11" db="EMBL/GenBank/DDBJ databases">
        <title>Genome of a novel goose pathogen.</title>
        <authorList>
            <person name="Hansen C.M."/>
            <person name="Hueffer K."/>
            <person name="Choi S.C."/>
        </authorList>
    </citation>
    <scope>NUCLEOTIDE SEQUENCE [LARGE SCALE GENOMIC DNA]</scope>
    <source>
        <strain evidence="7 8">KH1503</strain>
    </source>
</reference>
<comment type="catalytic activity">
    <reaction evidence="2">
        <text>UDP-N-acetyl-alpha-D-glucosamine = UDP-N-acetyl-alpha-D-mannosamine</text>
        <dbReference type="Rhea" id="RHEA:17213"/>
        <dbReference type="ChEBI" id="CHEBI:57705"/>
        <dbReference type="ChEBI" id="CHEBI:68623"/>
        <dbReference type="EC" id="5.1.3.14"/>
    </reaction>
</comment>
<gene>
    <name evidence="7" type="ORF">PL75_00955</name>
</gene>
<comment type="similarity">
    <text evidence="3 5">Belongs to the UDP-N-acetylglucosamine 2-epimerase family.</text>
</comment>
<protein>
    <recommendedName>
        <fullName evidence="4">UDP-N-acetylglucosamine 2-epimerase (non-hydrolyzing)</fullName>
        <ecNumber evidence="4">5.1.3.14</ecNumber>
    </recommendedName>
</protein>
<organism evidence="7 8">
    <name type="scientific">Neisseria arctica</name>
    <dbReference type="NCBI Taxonomy" id="1470200"/>
    <lineage>
        <taxon>Bacteria</taxon>
        <taxon>Pseudomonadati</taxon>
        <taxon>Pseudomonadota</taxon>
        <taxon>Betaproteobacteria</taxon>
        <taxon>Neisseriales</taxon>
        <taxon>Neisseriaceae</taxon>
        <taxon>Neisseria</taxon>
    </lineage>
</organism>
<feature type="domain" description="UDP-N-acetylglucosamine 2-epimerase" evidence="6">
    <location>
        <begin position="27"/>
        <end position="371"/>
    </location>
</feature>